<comment type="caution">
    <text evidence="1">The sequence shown here is derived from an EMBL/GenBank/DDBJ whole genome shotgun (WGS) entry which is preliminary data.</text>
</comment>
<keyword evidence="2" id="KW-1185">Reference proteome</keyword>
<dbReference type="Proteomes" id="UP000554235">
    <property type="component" value="Unassembled WGS sequence"/>
</dbReference>
<dbReference type="OrthoDB" id="5080797at2759"/>
<name>A0A8H4L1Y7_9HYPO</name>
<evidence type="ECO:0000313" key="2">
    <source>
        <dbReference type="Proteomes" id="UP000554235"/>
    </source>
</evidence>
<gene>
    <name evidence="1" type="ORF">FALBO_13031</name>
</gene>
<accession>A0A8H4L1Y7</accession>
<reference evidence="1 2" key="1">
    <citation type="submission" date="2020-01" db="EMBL/GenBank/DDBJ databases">
        <title>Identification and distribution of gene clusters putatively required for synthesis of sphingolipid metabolism inhibitors in phylogenetically diverse species of the filamentous fungus Fusarium.</title>
        <authorList>
            <person name="Kim H.-S."/>
            <person name="Busman M."/>
            <person name="Brown D.W."/>
            <person name="Divon H."/>
            <person name="Uhlig S."/>
            <person name="Proctor R.H."/>
        </authorList>
    </citation>
    <scope>NUCLEOTIDE SEQUENCE [LARGE SCALE GENOMIC DNA]</scope>
    <source>
        <strain evidence="1 2">NRRL 20459</strain>
    </source>
</reference>
<protein>
    <submittedName>
        <fullName evidence="1">Uncharacterized protein</fullName>
    </submittedName>
</protein>
<proteinExistence type="predicted"/>
<dbReference type="AlphaFoldDB" id="A0A8H4L1Y7"/>
<dbReference type="EMBL" id="JAADYS010001996">
    <property type="protein sequence ID" value="KAF4460190.1"/>
    <property type="molecule type" value="Genomic_DNA"/>
</dbReference>
<sequence>MSDEKLIDDIIGFDQDGDALSQDDDGAAGTFTYAEGDDDVAYLKETIMSMQAVIESMDKRIARLEVDLARVTSGALNERTKTMATMPKAYAMKHTVSPVVRRRTTGTSTGGEGPVPANIDAETESFSNLSMGRSDPSTSAPLGYVNRMMGISPTPISRATAFKNNSATSARGYDNKLSLWGTVFASLMVSCMRRYIMTTGETGHVIDEMVLMKTYTRIVGDLYHRSKFAELPAVQSHEVALLSKVFERKDKVTVPESQPSTWMSIRTHTDGNSCMSVVESIVTSAKLVPEAMLHPVSRLVMAIEQPVVVEAPNGPTYAIPSDTVISMTPTGFETFCSWLKKESLKTYVKYRLNGDSEITAINKMVTTMKDTDLFDNKNLYKGRELLTNLPSV</sequence>
<evidence type="ECO:0000313" key="1">
    <source>
        <dbReference type="EMBL" id="KAF4460190.1"/>
    </source>
</evidence>
<organism evidence="1 2">
    <name type="scientific">Fusarium albosuccineum</name>
    <dbReference type="NCBI Taxonomy" id="1237068"/>
    <lineage>
        <taxon>Eukaryota</taxon>
        <taxon>Fungi</taxon>
        <taxon>Dikarya</taxon>
        <taxon>Ascomycota</taxon>
        <taxon>Pezizomycotina</taxon>
        <taxon>Sordariomycetes</taxon>
        <taxon>Hypocreomycetidae</taxon>
        <taxon>Hypocreales</taxon>
        <taxon>Nectriaceae</taxon>
        <taxon>Fusarium</taxon>
        <taxon>Fusarium decemcellulare species complex</taxon>
    </lineage>
</organism>